<dbReference type="Proteomes" id="UP000325576">
    <property type="component" value="Unassembled WGS sequence"/>
</dbReference>
<dbReference type="GO" id="GO:0016757">
    <property type="term" value="F:glycosyltransferase activity"/>
    <property type="evidence" value="ECO:0007669"/>
    <property type="project" value="UniProtKB-KW"/>
</dbReference>
<proteinExistence type="predicted"/>
<dbReference type="Gene3D" id="3.40.50.2020">
    <property type="match status" value="1"/>
</dbReference>
<dbReference type="EMBL" id="MRBO01000767">
    <property type="protein sequence ID" value="KAB2581905.1"/>
    <property type="molecule type" value="Genomic_DNA"/>
</dbReference>
<reference evidence="1 2" key="1">
    <citation type="journal article" date="2017" name="Poromechanics V (2013)">
        <title>Genomic Characterization of the Arsenic-Tolerant Actinobacterium, &lt;i&gt;Rhodococcus erythropolis&lt;/i&gt; S43.</title>
        <authorList>
            <person name="Retamal-Morales G."/>
            <person name="Mehnert M."/>
            <person name="Schwabe R."/>
            <person name="Tischler D."/>
            <person name="Schloemann M."/>
            <person name="Levican G.J."/>
        </authorList>
    </citation>
    <scope>NUCLEOTIDE SEQUENCE [LARGE SCALE GENOMIC DNA]</scope>
    <source>
        <strain evidence="1 2">S43</strain>
    </source>
</reference>
<dbReference type="InterPro" id="IPR029057">
    <property type="entry name" value="PRTase-like"/>
</dbReference>
<feature type="non-terminal residue" evidence="1">
    <location>
        <position position="40"/>
    </location>
</feature>
<protein>
    <submittedName>
        <fullName evidence="1">Hypoxanthine phosphoribosyltransferase</fullName>
    </submittedName>
</protein>
<keyword evidence="1" id="KW-0328">Glycosyltransferase</keyword>
<evidence type="ECO:0000313" key="2">
    <source>
        <dbReference type="Proteomes" id="UP000325576"/>
    </source>
</evidence>
<gene>
    <name evidence="1" type="ORF">BS297_28450</name>
</gene>
<sequence length="40" mass="4364">MYEGDIASVLISEEQIRARTAELAEEIAKRYPAGAPEGDL</sequence>
<dbReference type="AlphaFoldDB" id="A0A5N5DV59"/>
<comment type="caution">
    <text evidence="1">The sequence shown here is derived from an EMBL/GenBank/DDBJ whole genome shotgun (WGS) entry which is preliminary data.</text>
</comment>
<evidence type="ECO:0000313" key="1">
    <source>
        <dbReference type="EMBL" id="KAB2581905.1"/>
    </source>
</evidence>
<accession>A0A5N5DV59</accession>
<name>A0A5N5DV59_RHOER</name>
<organism evidence="1 2">
    <name type="scientific">Rhodococcus erythropolis</name>
    <name type="common">Arthrobacter picolinophilus</name>
    <dbReference type="NCBI Taxonomy" id="1833"/>
    <lineage>
        <taxon>Bacteria</taxon>
        <taxon>Bacillati</taxon>
        <taxon>Actinomycetota</taxon>
        <taxon>Actinomycetes</taxon>
        <taxon>Mycobacteriales</taxon>
        <taxon>Nocardiaceae</taxon>
        <taxon>Rhodococcus</taxon>
        <taxon>Rhodococcus erythropolis group</taxon>
    </lineage>
</organism>
<keyword evidence="1" id="KW-0808">Transferase</keyword>